<proteinExistence type="predicted"/>
<feature type="domain" description="Mce/MlaD" evidence="1">
    <location>
        <begin position="34"/>
        <end position="109"/>
    </location>
</feature>
<dbReference type="InterPro" id="IPR052336">
    <property type="entry name" value="MlaD_Phospholipid_Transporter"/>
</dbReference>
<dbReference type="Pfam" id="PF02470">
    <property type="entry name" value="MlaD"/>
    <property type="match status" value="1"/>
</dbReference>
<gene>
    <name evidence="2" type="ORF">C6V80_05745</name>
    <name evidence="3" type="ORF">EDC58_0276</name>
</gene>
<sequence length="463" mass="51240">MKTEVKVGLFILVGLLSLLYMTFQIKTLEDFKQKGYPVYAIVNDASGITKKSKVKLRGVTIGYVDSMKLLDNGVKLKLLIQKGVKIPVGSEVAVAQDNVLGGKYLKIIPSNNTAYLQPKGVIKKYVPSASMEDVLTNINKAVGDVRVLLAKLNTTLNQQTIDNIHAMIANLKVSSERLNDILATTQMKLPKILDNANALVVSYKETGDIIKRKIPEILDKTDMLLAKLNKTGEILNTKLPKLADEYINLGKNANQLLVENKQGLKNTIDAASDFFASGSKSFQKLDDMLASMQKSQIQVDIFSNYMTRDDYFKTTANIAYMPNPTKYYIVGVTSTKDYSTKNPSDEDKIYFNAELGKRYDNLLIRGGIIESTGGVGADYFLDKDRVKLSADIYDFNSVNDIRGNNPNLSLKATYLYLKHLEFIAGVDNILNADARTFFLGVGVKFIDNDLKTIIAGGGTSFLK</sequence>
<dbReference type="EMBL" id="RJVK01000001">
    <property type="protein sequence ID" value="ROR40795.1"/>
    <property type="molecule type" value="Genomic_DNA"/>
</dbReference>
<dbReference type="Proteomes" id="UP000272781">
    <property type="component" value="Unassembled WGS sequence"/>
</dbReference>
<reference evidence="2" key="3">
    <citation type="submission" date="2019-06" db="EMBL/GenBank/DDBJ databases">
        <title>A comparative analysis of the Nautiliaceae.</title>
        <authorList>
            <person name="Grosche A."/>
            <person name="Smedile F."/>
            <person name="Vetriani C."/>
        </authorList>
    </citation>
    <scope>NUCLEOTIDE SEQUENCE</scope>
    <source>
        <strain evidence="2">TB6</strain>
    </source>
</reference>
<dbReference type="InterPro" id="IPR003399">
    <property type="entry name" value="Mce/MlaD"/>
</dbReference>
<evidence type="ECO:0000259" key="1">
    <source>
        <dbReference type="Pfam" id="PF02470"/>
    </source>
</evidence>
<evidence type="ECO:0000313" key="4">
    <source>
        <dbReference type="Proteomes" id="UP000272781"/>
    </source>
</evidence>
<dbReference type="PANTHER" id="PTHR33371">
    <property type="entry name" value="INTERMEMBRANE PHOSPHOLIPID TRANSPORT SYSTEM BINDING PROTEIN MLAD-RELATED"/>
    <property type="match status" value="1"/>
</dbReference>
<organism evidence="3 4">
    <name type="scientific">Caminibacter pacificus</name>
    <dbReference type="NCBI Taxonomy" id="1424653"/>
    <lineage>
        <taxon>Bacteria</taxon>
        <taxon>Pseudomonadati</taxon>
        <taxon>Campylobacterota</taxon>
        <taxon>Epsilonproteobacteria</taxon>
        <taxon>Nautiliales</taxon>
        <taxon>Nautiliaceae</taxon>
        <taxon>Caminibacter</taxon>
    </lineage>
</organism>
<evidence type="ECO:0000313" key="5">
    <source>
        <dbReference type="Proteomes" id="UP000298805"/>
    </source>
</evidence>
<dbReference type="Proteomes" id="UP000298805">
    <property type="component" value="Chromosome"/>
</dbReference>
<dbReference type="RefSeq" id="WP_123351708.1">
    <property type="nucleotide sequence ID" value="NZ_CP027432.2"/>
</dbReference>
<accession>A0AAJ4RE08</accession>
<protein>
    <submittedName>
        <fullName evidence="2">MCE family protein</fullName>
    </submittedName>
    <submittedName>
        <fullName evidence="3">Phospholipid/cholesterol/gamma-HCH transport system substrate-binding protein</fullName>
    </submittedName>
</protein>
<dbReference type="AlphaFoldDB" id="A0AAJ4RE08"/>
<keyword evidence="5" id="KW-1185">Reference proteome</keyword>
<dbReference type="PANTHER" id="PTHR33371:SF4">
    <property type="entry name" value="INTERMEMBRANE PHOSPHOLIPID TRANSPORT SYSTEM BINDING PROTEIN MLAD"/>
    <property type="match status" value="1"/>
</dbReference>
<name>A0AAJ4RE08_9BACT</name>
<evidence type="ECO:0000313" key="3">
    <source>
        <dbReference type="EMBL" id="ROR40795.1"/>
    </source>
</evidence>
<reference evidence="3 4" key="2">
    <citation type="submission" date="2018-11" db="EMBL/GenBank/DDBJ databases">
        <title>Genomic Encyclopedia of Type Strains, Phase IV (KMG-IV): sequencing the most valuable type-strain genomes for metagenomic binning, comparative biology and taxonomic classification.</title>
        <authorList>
            <person name="Goeker M."/>
        </authorList>
    </citation>
    <scope>NUCLEOTIDE SEQUENCE [LARGE SCALE GENOMIC DNA]</scope>
    <source>
        <strain evidence="3 4">DSM 27783</strain>
    </source>
</reference>
<evidence type="ECO:0000313" key="2">
    <source>
        <dbReference type="EMBL" id="QCI28478.1"/>
    </source>
</evidence>
<dbReference type="EMBL" id="CP027432">
    <property type="protein sequence ID" value="QCI28478.1"/>
    <property type="molecule type" value="Genomic_DNA"/>
</dbReference>
<reference evidence="5" key="1">
    <citation type="submission" date="2018-03" db="EMBL/GenBank/DDBJ databases">
        <title>A comparative analysis of the Nautiliaceae.</title>
        <authorList>
            <person name="Grosche A."/>
            <person name="Smedile F."/>
            <person name="Vetriani C."/>
        </authorList>
    </citation>
    <scope>NUCLEOTIDE SEQUENCE [LARGE SCALE GENOMIC DNA]</scope>
    <source>
        <strain evidence="5">TB6</strain>
    </source>
</reference>